<name>A0A8T1X5T0_9STRA</name>
<feature type="compositionally biased region" description="Basic and acidic residues" evidence="1">
    <location>
        <begin position="599"/>
        <end position="611"/>
    </location>
</feature>
<evidence type="ECO:0000313" key="3">
    <source>
        <dbReference type="EMBL" id="KAG7401345.1"/>
    </source>
</evidence>
<proteinExistence type="predicted"/>
<feature type="domain" description="WW" evidence="2">
    <location>
        <begin position="388"/>
        <end position="422"/>
    </location>
</feature>
<evidence type="ECO:0000313" key="4">
    <source>
        <dbReference type="Proteomes" id="UP000693981"/>
    </source>
</evidence>
<dbReference type="PROSITE" id="PS50020">
    <property type="entry name" value="WW_DOMAIN_2"/>
    <property type="match status" value="1"/>
</dbReference>
<protein>
    <recommendedName>
        <fullName evidence="2">WW domain-containing protein</fullName>
    </recommendedName>
</protein>
<dbReference type="CDD" id="cd00201">
    <property type="entry name" value="WW"/>
    <property type="match status" value="1"/>
</dbReference>
<dbReference type="AlphaFoldDB" id="A0A8T1X5T0"/>
<dbReference type="EMBL" id="JAGDFL010000014">
    <property type="protein sequence ID" value="KAG7401345.1"/>
    <property type="molecule type" value="Genomic_DNA"/>
</dbReference>
<comment type="caution">
    <text evidence="3">The sequence shown here is derived from an EMBL/GenBank/DDBJ whole genome shotgun (WGS) entry which is preliminary data.</text>
</comment>
<dbReference type="OrthoDB" id="191651at2759"/>
<evidence type="ECO:0000256" key="1">
    <source>
        <dbReference type="SAM" id="MobiDB-lite"/>
    </source>
</evidence>
<gene>
    <name evidence="3" type="ORF">PHYBOEH_001761</name>
</gene>
<reference evidence="3" key="1">
    <citation type="submission" date="2021-02" db="EMBL/GenBank/DDBJ databases">
        <authorList>
            <person name="Palmer J.M."/>
        </authorList>
    </citation>
    <scope>NUCLEOTIDE SEQUENCE</scope>
    <source>
        <strain evidence="3">SCRP23</strain>
    </source>
</reference>
<feature type="region of interest" description="Disordered" evidence="1">
    <location>
        <begin position="547"/>
        <end position="618"/>
    </location>
</feature>
<dbReference type="PANTHER" id="PTHR21532:SF0">
    <property type="entry name" value="CILIA- AND FLAGELLA-ASSOCIATED PROTEIN 36"/>
    <property type="match status" value="1"/>
</dbReference>
<dbReference type="Pfam" id="PF11527">
    <property type="entry name" value="ARL2_Bind_BART"/>
    <property type="match status" value="1"/>
</dbReference>
<dbReference type="Proteomes" id="UP000693981">
    <property type="component" value="Unassembled WGS sequence"/>
</dbReference>
<dbReference type="InterPro" id="IPR023379">
    <property type="entry name" value="BART_dom"/>
</dbReference>
<accession>A0A8T1X5T0</accession>
<dbReference type="GO" id="GO:0005930">
    <property type="term" value="C:axoneme"/>
    <property type="evidence" value="ECO:0007669"/>
    <property type="project" value="TreeGrafter"/>
</dbReference>
<evidence type="ECO:0000259" key="2">
    <source>
        <dbReference type="PROSITE" id="PS50020"/>
    </source>
</evidence>
<dbReference type="Pfam" id="PF00397">
    <property type="entry name" value="WW"/>
    <property type="match status" value="1"/>
</dbReference>
<dbReference type="SMART" id="SM00456">
    <property type="entry name" value="WW"/>
    <property type="match status" value="1"/>
</dbReference>
<keyword evidence="4" id="KW-1185">Reference proteome</keyword>
<dbReference type="InterPro" id="IPR038888">
    <property type="entry name" value="CFAP36"/>
</dbReference>
<organism evidence="3 4">
    <name type="scientific">Phytophthora boehmeriae</name>
    <dbReference type="NCBI Taxonomy" id="109152"/>
    <lineage>
        <taxon>Eukaryota</taxon>
        <taxon>Sar</taxon>
        <taxon>Stramenopiles</taxon>
        <taxon>Oomycota</taxon>
        <taxon>Peronosporomycetes</taxon>
        <taxon>Peronosporales</taxon>
        <taxon>Peronosporaceae</taxon>
        <taxon>Phytophthora</taxon>
    </lineage>
</organism>
<sequence>MADKTFLVDAVAQFVQGDMWRDAVSHFLESHYKRFLLADPEDPKAQGKVTGYTLEQYDSFMAFKDRVERLLEDVVGDLGCSGNDLVEAIQENLKYESALSTEKRFCIQTLLTFDDYDAFCSRIMEYAAEKEVCGVDASSAGNAELSEWALQEAIARSIMEAQALGQLDETEASWVPWAQALVEMCQGEQDTAPAETSMTAGCCGSEAKEAAGFKAEAKHGDGDEIRDGRMEALEKILIRERFKVDLLVAQRIADANAQMKKQMLNLVAEAVDQDEREVFPPENTAEDELAGLFKHIETIQERLKDVKSRCFKFENVKREQMDTVYLYLKEKVHYRQDLVSQEKEISAFIFTHIQEKDESLIPLMLEWLLLESEQLRTQNQIQESLSSTQEEGYWTQAWDDASQAFYYVNSVTKESVWDPPVAGYYDINQAFQVPGQESTLASSSTGVWGTTDAGSADTKVAAELSDTSANAWGDTSVESSREIYSGEGGMPSLDQASSRLDATFELKIEPDATEVLEMESVLERISREHDQERKRLELVFELEKARQKEELRKRKERKRREKLAKKKKKAEDDALEQPPAKEEGELSAQPLPVPMTPRAAEKTEAKSDGKEPLTIMVPGHGKLDLSHLLSDAHATRHRQLKGITPARERAMLNPETLRYLTEQMVKKQPAVLGQQVRKEIVLEELADEK</sequence>
<dbReference type="InterPro" id="IPR001202">
    <property type="entry name" value="WW_dom"/>
</dbReference>
<dbReference type="GO" id="GO:0097546">
    <property type="term" value="C:ciliary base"/>
    <property type="evidence" value="ECO:0007669"/>
    <property type="project" value="TreeGrafter"/>
</dbReference>
<dbReference type="PANTHER" id="PTHR21532">
    <property type="entry name" value="PHOSPHODIESTERASE HL"/>
    <property type="match status" value="1"/>
</dbReference>
<feature type="compositionally biased region" description="Basic residues" evidence="1">
    <location>
        <begin position="554"/>
        <end position="568"/>
    </location>
</feature>